<evidence type="ECO:0000259" key="12">
    <source>
        <dbReference type="PROSITE" id="PS51012"/>
    </source>
</evidence>
<dbReference type="EMBL" id="JAPNOA010000056">
    <property type="protein sequence ID" value="MCY0966831.1"/>
    <property type="molecule type" value="Genomic_DNA"/>
</dbReference>
<evidence type="ECO:0000256" key="8">
    <source>
        <dbReference type="ARBA" id="ARBA00022989"/>
    </source>
</evidence>
<keyword evidence="4 11" id="KW-1003">Cell membrane</keyword>
<evidence type="ECO:0000256" key="10">
    <source>
        <dbReference type="ARBA" id="ARBA00023136"/>
    </source>
</evidence>
<dbReference type="AlphaFoldDB" id="A0A9X3ITF2"/>
<evidence type="ECO:0000256" key="1">
    <source>
        <dbReference type="ARBA" id="ARBA00004651"/>
    </source>
</evidence>
<dbReference type="Proteomes" id="UP001150830">
    <property type="component" value="Unassembled WGS sequence"/>
</dbReference>
<dbReference type="PROSITE" id="PS51012">
    <property type="entry name" value="ABC_TM2"/>
    <property type="match status" value="1"/>
</dbReference>
<keyword evidence="3 11" id="KW-0813">Transport</keyword>
<feature type="transmembrane region" description="Helical" evidence="11">
    <location>
        <begin position="222"/>
        <end position="241"/>
    </location>
</feature>
<dbReference type="Pfam" id="PF01061">
    <property type="entry name" value="ABC2_membrane"/>
    <property type="match status" value="1"/>
</dbReference>
<feature type="transmembrane region" description="Helical" evidence="11">
    <location>
        <begin position="135"/>
        <end position="160"/>
    </location>
</feature>
<feature type="transmembrane region" description="Helical" evidence="11">
    <location>
        <begin position="21"/>
        <end position="45"/>
    </location>
</feature>
<sequence length="250" mass="28008">MADTIFALIMRELRSRYGNGRLGYFWALAVPAAQAAVMVLIFSSIGRKSLTGVPVALFMLVSLLPFKMFFKTLTQVSGAIDANAGLLSYRQVVALDPVIARVLLEFFHFILVAFILFSGLGWLGVDVLPDRFLELLLACILLALLANGCGLVVCSVALYWDSVNKVISVLMTPMMLFSGVFFAASMIPEQYWHLIAWNPVFHALELMRDAWFRSYATPAGSWEYLIMAVVLSNSLGLMLYWRNRERFILS</sequence>
<feature type="transmembrane region" description="Helical" evidence="11">
    <location>
        <begin position="98"/>
        <end position="123"/>
    </location>
</feature>
<protein>
    <recommendedName>
        <fullName evidence="11">Transport permease protein</fullName>
    </recommendedName>
</protein>
<keyword evidence="14" id="KW-1185">Reference proteome</keyword>
<evidence type="ECO:0000256" key="3">
    <source>
        <dbReference type="ARBA" id="ARBA00022448"/>
    </source>
</evidence>
<evidence type="ECO:0000256" key="7">
    <source>
        <dbReference type="ARBA" id="ARBA00022903"/>
    </source>
</evidence>
<keyword evidence="10 11" id="KW-0472">Membrane</keyword>
<dbReference type="InterPro" id="IPR013525">
    <property type="entry name" value="ABC2_TM"/>
</dbReference>
<name>A0A9X3ITF2_9GAMM</name>
<evidence type="ECO:0000256" key="6">
    <source>
        <dbReference type="ARBA" id="ARBA00022692"/>
    </source>
</evidence>
<accession>A0A9X3ITF2</accession>
<evidence type="ECO:0000313" key="14">
    <source>
        <dbReference type="Proteomes" id="UP001150830"/>
    </source>
</evidence>
<dbReference type="GO" id="GO:0043190">
    <property type="term" value="C:ATP-binding cassette (ABC) transporter complex"/>
    <property type="evidence" value="ECO:0007669"/>
    <property type="project" value="InterPro"/>
</dbReference>
<evidence type="ECO:0000313" key="13">
    <source>
        <dbReference type="EMBL" id="MCY0966831.1"/>
    </source>
</evidence>
<keyword evidence="9" id="KW-0625">Polysaccharide transport</keyword>
<reference evidence="13" key="1">
    <citation type="submission" date="2022-11" db="EMBL/GenBank/DDBJ databases">
        <title>Parathalassolutuus dongxingensis gen. nov., sp. nov., a novel member of family Oceanospirillaceae isolated from a coastal shrimp pond in Guangxi, China.</title>
        <authorList>
            <person name="Chen H."/>
        </authorList>
    </citation>
    <scope>NUCLEOTIDE SEQUENCE</scope>
    <source>
        <strain evidence="13">G-43</strain>
    </source>
</reference>
<dbReference type="RefSeq" id="WP_283175026.1">
    <property type="nucleotide sequence ID" value="NZ_JAPNOA010000056.1"/>
</dbReference>
<evidence type="ECO:0000256" key="11">
    <source>
        <dbReference type="RuleBase" id="RU361157"/>
    </source>
</evidence>
<comment type="similarity">
    <text evidence="2 11">Belongs to the ABC-2 integral membrane protein family.</text>
</comment>
<dbReference type="InterPro" id="IPR047817">
    <property type="entry name" value="ABC2_TM_bact-type"/>
</dbReference>
<dbReference type="GO" id="GO:0015774">
    <property type="term" value="P:polysaccharide transport"/>
    <property type="evidence" value="ECO:0007669"/>
    <property type="project" value="UniProtKB-KW"/>
</dbReference>
<organism evidence="13 14">
    <name type="scientific">Parathalassolituus penaei</name>
    <dbReference type="NCBI Taxonomy" id="2997323"/>
    <lineage>
        <taxon>Bacteria</taxon>
        <taxon>Pseudomonadati</taxon>
        <taxon>Pseudomonadota</taxon>
        <taxon>Gammaproteobacteria</taxon>
        <taxon>Oceanospirillales</taxon>
        <taxon>Oceanospirillaceae</taxon>
        <taxon>Parathalassolituus</taxon>
    </lineage>
</organism>
<dbReference type="GO" id="GO:0015920">
    <property type="term" value="P:lipopolysaccharide transport"/>
    <property type="evidence" value="ECO:0007669"/>
    <property type="project" value="TreeGrafter"/>
</dbReference>
<feature type="domain" description="ABC transmembrane type-2" evidence="12">
    <location>
        <begin position="22"/>
        <end position="243"/>
    </location>
</feature>
<keyword evidence="6 11" id="KW-0812">Transmembrane</keyword>
<dbReference type="PANTHER" id="PTHR30413">
    <property type="entry name" value="INNER MEMBRANE TRANSPORT PERMEASE"/>
    <property type="match status" value="1"/>
</dbReference>
<evidence type="ECO:0000256" key="2">
    <source>
        <dbReference type="ARBA" id="ARBA00007783"/>
    </source>
</evidence>
<dbReference type="PANTHER" id="PTHR30413:SF10">
    <property type="entry name" value="CAPSULE POLYSACCHARIDE EXPORT INNER-MEMBRANE PROTEIN CTRC"/>
    <property type="match status" value="1"/>
</dbReference>
<evidence type="ECO:0000256" key="5">
    <source>
        <dbReference type="ARBA" id="ARBA00022597"/>
    </source>
</evidence>
<dbReference type="PRINTS" id="PR00164">
    <property type="entry name" value="ABC2TRNSPORT"/>
</dbReference>
<keyword evidence="8 11" id="KW-1133">Transmembrane helix</keyword>
<keyword evidence="5" id="KW-0762">Sugar transport</keyword>
<gene>
    <name evidence="13" type="ORF">OUO13_16745</name>
</gene>
<feature type="transmembrane region" description="Helical" evidence="11">
    <location>
        <begin position="51"/>
        <end position="70"/>
    </location>
</feature>
<feature type="transmembrane region" description="Helical" evidence="11">
    <location>
        <begin position="167"/>
        <end position="187"/>
    </location>
</feature>
<evidence type="ECO:0000256" key="4">
    <source>
        <dbReference type="ARBA" id="ARBA00022475"/>
    </source>
</evidence>
<keyword evidence="7" id="KW-0972">Capsule biogenesis/degradation</keyword>
<proteinExistence type="inferred from homology"/>
<comment type="caution">
    <text evidence="13">The sequence shown here is derived from an EMBL/GenBank/DDBJ whole genome shotgun (WGS) entry which is preliminary data.</text>
</comment>
<dbReference type="GO" id="GO:0140359">
    <property type="term" value="F:ABC-type transporter activity"/>
    <property type="evidence" value="ECO:0007669"/>
    <property type="project" value="InterPro"/>
</dbReference>
<evidence type="ECO:0000256" key="9">
    <source>
        <dbReference type="ARBA" id="ARBA00023047"/>
    </source>
</evidence>
<dbReference type="InterPro" id="IPR000412">
    <property type="entry name" value="ABC_2_transport"/>
</dbReference>
<comment type="subcellular location">
    <subcellularLocation>
        <location evidence="11">Cell inner membrane</location>
        <topology evidence="11">Multi-pass membrane protein</topology>
    </subcellularLocation>
    <subcellularLocation>
        <location evidence="1">Cell membrane</location>
        <topology evidence="1">Multi-pass membrane protein</topology>
    </subcellularLocation>
</comment>